<accession>A0A7D7QIA1</accession>
<dbReference type="PANTHER" id="PTHR42834:SF1">
    <property type="entry name" value="ENDONUCLEASE_EXONUCLEASE_PHOSPHATASE FAMILY PROTEIN (AFU_ORTHOLOGUE AFUA_3G09210)"/>
    <property type="match status" value="1"/>
</dbReference>
<feature type="domain" description="Endonuclease/exonuclease/phosphatase" evidence="1">
    <location>
        <begin position="42"/>
        <end position="306"/>
    </location>
</feature>
<dbReference type="InterPro" id="IPR007346">
    <property type="entry name" value="Endonuclease-I"/>
</dbReference>
<evidence type="ECO:0000313" key="3">
    <source>
        <dbReference type="Proteomes" id="UP000514713"/>
    </source>
</evidence>
<dbReference type="Proteomes" id="UP000514713">
    <property type="component" value="Chromosome"/>
</dbReference>
<name>A0A7D7QIA1_9NOSO</name>
<evidence type="ECO:0000313" key="2">
    <source>
        <dbReference type="EMBL" id="QMS91182.1"/>
    </source>
</evidence>
<dbReference type="SUPFAM" id="SSF56219">
    <property type="entry name" value="DNase I-like"/>
    <property type="match status" value="1"/>
</dbReference>
<dbReference type="PANTHER" id="PTHR42834">
    <property type="entry name" value="ENDONUCLEASE/EXONUCLEASE/PHOSPHATASE FAMILY PROTEIN (AFU_ORTHOLOGUE AFUA_3G09210)"/>
    <property type="match status" value="1"/>
</dbReference>
<dbReference type="InterPro" id="IPR036691">
    <property type="entry name" value="Endo/exonu/phosph_ase_sf"/>
</dbReference>
<sequence length="582" mass="63668">MSSIRKVLQTLCLIVLLAFCLPSGIAYGVKVTSLVGSPTQLTVATFNVENLDPKKEDVSKVDRNSTRNVDDDVKNGKFTALANQIVTNLEAPDIIALQEVQDNDGAELSSVVDAAVTAKALIDSIQSVGGPSYEYQEIPPQNGRDGGQPGGNIRVGFLFNPQRVKLQKLDRFADDPAFLESRKPLVGEFTFNDIPVTLINNHFASKSGGAASNPKRIKQATIVNEFVADRLTTDPNANIVVLGDLNDTPDSRPIKALAGNQLENLVNKIPLADRFSFVFQGSKEQIDQILITPNLLNNGNPEINAVHVNAGISRSASDHDPVIARFTLSAVGEATPITSVPVTNPEPAVTPSTILSGITGDDLLEKLDSLYSPRTSLGYGSARDLLYTKIDNQGGILTDIYAGYSVPLNQNSDKPREEAARHRINAEHVWPQSMGAEGPAKSDLHNLFASRMEINSDRANFPFGEIPDDQTTSWYLDNEELSFKPNPLDIDKYSEFKRGFFEPREAKKGDIARIIFYFRTVYPELANASFFEKQKDTLCKWQGDDPVDAGEVTRSNAIANTPQGNDNPFVLDPTLSQRTYCN</sequence>
<dbReference type="AlphaFoldDB" id="A0A7D7QIA1"/>
<dbReference type="SUPFAM" id="SSF54060">
    <property type="entry name" value="His-Me finger endonucleases"/>
    <property type="match status" value="1"/>
</dbReference>
<keyword evidence="2" id="KW-0378">Hydrolase</keyword>
<dbReference type="Pfam" id="PF19580">
    <property type="entry name" value="Exo_endo_phos_3"/>
    <property type="match status" value="1"/>
</dbReference>
<dbReference type="InterPro" id="IPR005135">
    <property type="entry name" value="Endo/exonuclease/phosphatase"/>
</dbReference>
<keyword evidence="3" id="KW-1185">Reference proteome</keyword>
<dbReference type="Pfam" id="PF04231">
    <property type="entry name" value="Endonuclease_1"/>
    <property type="match status" value="1"/>
</dbReference>
<reference evidence="3" key="1">
    <citation type="submission" date="2020-06" db="EMBL/GenBank/DDBJ databases">
        <title>Nostoc edaphicum CCNP1411 genome.</title>
        <authorList>
            <person name="Fidor A."/>
            <person name="Grabski M."/>
            <person name="Gawor J."/>
            <person name="Gromadka R."/>
            <person name="Wegrzyn G."/>
            <person name="Mazur-Marzec H."/>
        </authorList>
    </citation>
    <scope>NUCLEOTIDE SEQUENCE [LARGE SCALE GENOMIC DNA]</scope>
    <source>
        <strain evidence="3">CCNP1411</strain>
    </source>
</reference>
<proteinExistence type="predicted"/>
<keyword evidence="2" id="KW-0255">Endonuclease</keyword>
<organism evidence="2 3">
    <name type="scientific">Nostoc edaphicum CCNP1411</name>
    <dbReference type="NCBI Taxonomy" id="1472755"/>
    <lineage>
        <taxon>Bacteria</taxon>
        <taxon>Bacillati</taxon>
        <taxon>Cyanobacteriota</taxon>
        <taxon>Cyanophyceae</taxon>
        <taxon>Nostocales</taxon>
        <taxon>Nostocaceae</taxon>
        <taxon>Nostoc</taxon>
    </lineage>
</organism>
<gene>
    <name evidence="2" type="ORF">HUN01_27665</name>
</gene>
<dbReference type="RefSeq" id="WP_181928837.1">
    <property type="nucleotide sequence ID" value="NZ_CP054698.1"/>
</dbReference>
<dbReference type="Gene3D" id="3.60.10.10">
    <property type="entry name" value="Endonuclease/exonuclease/phosphatase"/>
    <property type="match status" value="1"/>
</dbReference>
<dbReference type="KEGG" id="ned:HUN01_27665"/>
<dbReference type="CDD" id="cd10283">
    <property type="entry name" value="MnuA_DNase1-like"/>
    <property type="match status" value="1"/>
</dbReference>
<evidence type="ECO:0000259" key="1">
    <source>
        <dbReference type="Pfam" id="PF19580"/>
    </source>
</evidence>
<keyword evidence="2" id="KW-0540">Nuclease</keyword>
<protein>
    <submittedName>
        <fullName evidence="2">Endonuclease</fullName>
    </submittedName>
</protein>
<dbReference type="EMBL" id="CP054698">
    <property type="protein sequence ID" value="QMS91182.1"/>
    <property type="molecule type" value="Genomic_DNA"/>
</dbReference>
<dbReference type="InterPro" id="IPR044925">
    <property type="entry name" value="His-Me_finger_sf"/>
</dbReference>
<dbReference type="GO" id="GO:0004519">
    <property type="term" value="F:endonuclease activity"/>
    <property type="evidence" value="ECO:0007669"/>
    <property type="project" value="UniProtKB-KW"/>
</dbReference>